<gene>
    <name evidence="1" type="ORF">CSUB01_06785</name>
</gene>
<accession>A0A066XGL3</accession>
<dbReference type="EMBL" id="JMSE01000680">
    <property type="protein sequence ID" value="KDN68328.1"/>
    <property type="molecule type" value="Genomic_DNA"/>
</dbReference>
<name>A0A066XGL3_COLSU</name>
<dbReference type="Proteomes" id="UP000027238">
    <property type="component" value="Unassembled WGS sequence"/>
</dbReference>
<protein>
    <submittedName>
        <fullName evidence="1">Uncharacterized protein</fullName>
    </submittedName>
</protein>
<organism evidence="1 2">
    <name type="scientific">Colletotrichum sublineola</name>
    <name type="common">Sorghum anthracnose fungus</name>
    <dbReference type="NCBI Taxonomy" id="1173701"/>
    <lineage>
        <taxon>Eukaryota</taxon>
        <taxon>Fungi</taxon>
        <taxon>Dikarya</taxon>
        <taxon>Ascomycota</taxon>
        <taxon>Pezizomycotina</taxon>
        <taxon>Sordariomycetes</taxon>
        <taxon>Hypocreomycetidae</taxon>
        <taxon>Glomerellales</taxon>
        <taxon>Glomerellaceae</taxon>
        <taxon>Colletotrichum</taxon>
        <taxon>Colletotrichum graminicola species complex</taxon>
    </lineage>
</organism>
<evidence type="ECO:0000313" key="1">
    <source>
        <dbReference type="EMBL" id="KDN68328.1"/>
    </source>
</evidence>
<sequence length="163" mass="17880">MSEIVQDGHQVAIVARDVPSPFEAIDAKALINYTSQWGGSHNRWVIPTNEAEERDHAMALRTFRHMKLLSKSNPEATIMSGIGFQNQGVAERAGHINCSGLGFGDKKSLITRRPSGQMCAMANLSPVGDAAECRWIWTFCVLRNFEGGTREPDNRAPEPSKGA</sequence>
<dbReference type="HOGENOM" id="CLU_1626938_0_0_1"/>
<proteinExistence type="predicted"/>
<comment type="caution">
    <text evidence="1">The sequence shown here is derived from an EMBL/GenBank/DDBJ whole genome shotgun (WGS) entry which is preliminary data.</text>
</comment>
<evidence type="ECO:0000313" key="2">
    <source>
        <dbReference type="Proteomes" id="UP000027238"/>
    </source>
</evidence>
<keyword evidence="2" id="KW-1185">Reference proteome</keyword>
<dbReference type="Gene3D" id="3.40.50.720">
    <property type="entry name" value="NAD(P)-binding Rossmann-like Domain"/>
    <property type="match status" value="1"/>
</dbReference>
<dbReference type="AlphaFoldDB" id="A0A066XGL3"/>
<dbReference type="OrthoDB" id="2015447at2759"/>
<reference evidence="2" key="1">
    <citation type="journal article" date="2014" name="Genome Announc.">
        <title>Draft genome sequence of Colletotrichum sublineola, a destructive pathogen of cultivated sorghum.</title>
        <authorList>
            <person name="Baroncelli R."/>
            <person name="Sanz-Martin J.M."/>
            <person name="Rech G.E."/>
            <person name="Sukno S.A."/>
            <person name="Thon M.R."/>
        </authorList>
    </citation>
    <scope>NUCLEOTIDE SEQUENCE [LARGE SCALE GENOMIC DNA]</scope>
    <source>
        <strain evidence="2">TX430BB</strain>
    </source>
</reference>
<dbReference type="STRING" id="1173701.A0A066XGL3"/>
<dbReference type="eggNOG" id="KOG3923">
    <property type="taxonomic scope" value="Eukaryota"/>
</dbReference>